<dbReference type="HOGENOM" id="CLU_000445_107_19_9"/>
<dbReference type="PANTHER" id="PTHR32089">
    <property type="entry name" value="METHYL-ACCEPTING CHEMOTAXIS PROTEIN MCPB"/>
    <property type="match status" value="1"/>
</dbReference>
<evidence type="ECO:0000256" key="5">
    <source>
        <dbReference type="ARBA" id="ARBA00023136"/>
    </source>
</evidence>
<dbReference type="CDD" id="cd06225">
    <property type="entry name" value="HAMP"/>
    <property type="match status" value="1"/>
</dbReference>
<dbReference type="InterPro" id="IPR029151">
    <property type="entry name" value="Sensor-like_sf"/>
</dbReference>
<evidence type="ECO:0000256" key="7">
    <source>
        <dbReference type="ARBA" id="ARBA00029447"/>
    </source>
</evidence>
<dbReference type="PROSITE" id="PS50111">
    <property type="entry name" value="CHEMOTAXIS_TRANSDUC_2"/>
    <property type="match status" value="1"/>
</dbReference>
<dbReference type="Pfam" id="PF00672">
    <property type="entry name" value="HAMP"/>
    <property type="match status" value="1"/>
</dbReference>
<dbReference type="Gene3D" id="1.10.287.950">
    <property type="entry name" value="Methyl-accepting chemotaxis protein"/>
    <property type="match status" value="1"/>
</dbReference>
<dbReference type="SMART" id="SM00304">
    <property type="entry name" value="HAMP"/>
    <property type="match status" value="2"/>
</dbReference>
<evidence type="ECO:0000256" key="1">
    <source>
        <dbReference type="ARBA" id="ARBA00004651"/>
    </source>
</evidence>
<dbReference type="InterPro" id="IPR033463">
    <property type="entry name" value="sCache_3"/>
</dbReference>
<proteinExistence type="inferred from homology"/>
<protein>
    <submittedName>
        <fullName evidence="12">Putative methyl-accepting chemotaxis protein TlpC</fullName>
    </submittedName>
</protein>
<feature type="transmembrane region" description="Helical" evidence="9">
    <location>
        <begin position="179"/>
        <end position="202"/>
    </location>
</feature>
<feature type="transmembrane region" description="Helical" evidence="9">
    <location>
        <begin position="7"/>
        <end position="27"/>
    </location>
</feature>
<evidence type="ECO:0000313" key="12">
    <source>
        <dbReference type="EMBL" id="BAL82618.1"/>
    </source>
</evidence>
<name>I0GPD1_SELRL</name>
<dbReference type="KEGG" id="sri:SELR_09100"/>
<dbReference type="GO" id="GO:0006935">
    <property type="term" value="P:chemotaxis"/>
    <property type="evidence" value="ECO:0007669"/>
    <property type="project" value="InterPro"/>
</dbReference>
<dbReference type="AlphaFoldDB" id="I0GPD1"/>
<evidence type="ECO:0000313" key="13">
    <source>
        <dbReference type="Proteomes" id="UP000007887"/>
    </source>
</evidence>
<keyword evidence="3 9" id="KW-0812">Transmembrane</keyword>
<comment type="subcellular location">
    <subcellularLocation>
        <location evidence="1">Cell membrane</location>
        <topology evidence="1">Multi-pass membrane protein</topology>
    </subcellularLocation>
</comment>
<dbReference type="eggNOG" id="COG3290">
    <property type="taxonomic scope" value="Bacteria"/>
</dbReference>
<evidence type="ECO:0000256" key="4">
    <source>
        <dbReference type="ARBA" id="ARBA00022989"/>
    </source>
</evidence>
<keyword evidence="2" id="KW-1003">Cell membrane</keyword>
<dbReference type="Pfam" id="PF00015">
    <property type="entry name" value="MCPsignal"/>
    <property type="match status" value="1"/>
</dbReference>
<keyword evidence="5 9" id="KW-0472">Membrane</keyword>
<dbReference type="PRINTS" id="PR00260">
    <property type="entry name" value="CHEMTRNSDUCR"/>
</dbReference>
<feature type="domain" description="HAMP" evidence="11">
    <location>
        <begin position="203"/>
        <end position="256"/>
    </location>
</feature>
<feature type="domain" description="Methyl-accepting transducer" evidence="10">
    <location>
        <begin position="275"/>
        <end position="546"/>
    </location>
</feature>
<dbReference type="GO" id="GO:0005886">
    <property type="term" value="C:plasma membrane"/>
    <property type="evidence" value="ECO:0007669"/>
    <property type="project" value="UniProtKB-SubCell"/>
</dbReference>
<sequence>MKLQTKAIILLNIFIVATCLCLGFLGYRSADIGFDEALRMKAYSNVVSFLELVEHRHPGKWQIKGSELYKGDYKINGDEDLVDDLGKVCNGHVTIFLGDTRVATTVRNEGGSRAVNTKCSAAVAEKVLQKGEFFVGEANVLGEDYQSAYEPIKDTQGKIIGMLYVGLSDSEFDGIRAGFLSSVLLTMVIILILSGIVSYYIIGKALQPMAALTEGLQRIADGDLRGAPVPVQSSDEIGQLTACGNDMQERLGNLIRNVADSVQTVSAAAEELTASAMQTTDTVQSVADSTVHMSEGAARQAEIINTLEAETEEMSKKVEALAASAKTMRQASQLSQERARTGGQSVGQAVKQIQQIAEQVASSAQVVAALGKRSDEIGAIVDTISTISEQTNLLALNAAIEAARAGEAGRGFSVVADEVRKLAEQSSEAAGNISQLIVAIQNDTQQAVNAIEEGNRNVSEGAKTIASTGEAFKDIERQVDILDNHIKESLTHIQVVEKTSRDILASMGNVQTQSRQFEEEAQSISAATEQQAATMHEVSDSSHQLAKLAQSMQDEVTKFKV</sequence>
<gene>
    <name evidence="12" type="primary">tlpC</name>
    <name evidence="12" type="ordered locus">SELR_09100</name>
</gene>
<dbReference type="EMBL" id="AP012292">
    <property type="protein sequence ID" value="BAL82618.1"/>
    <property type="molecule type" value="Genomic_DNA"/>
</dbReference>
<keyword evidence="4 9" id="KW-1133">Transmembrane helix</keyword>
<dbReference type="GO" id="GO:0004888">
    <property type="term" value="F:transmembrane signaling receptor activity"/>
    <property type="evidence" value="ECO:0007669"/>
    <property type="project" value="InterPro"/>
</dbReference>
<evidence type="ECO:0000256" key="8">
    <source>
        <dbReference type="PROSITE-ProRule" id="PRU00284"/>
    </source>
</evidence>
<dbReference type="SUPFAM" id="SSF58104">
    <property type="entry name" value="Methyl-accepting chemotaxis protein (MCP) signaling domain"/>
    <property type="match status" value="1"/>
</dbReference>
<dbReference type="GO" id="GO:0007165">
    <property type="term" value="P:signal transduction"/>
    <property type="evidence" value="ECO:0007669"/>
    <property type="project" value="UniProtKB-KW"/>
</dbReference>
<dbReference type="InterPro" id="IPR004090">
    <property type="entry name" value="Chemotax_Me-accpt_rcpt"/>
</dbReference>
<evidence type="ECO:0000256" key="9">
    <source>
        <dbReference type="SAM" id="Phobius"/>
    </source>
</evidence>
<evidence type="ECO:0000256" key="3">
    <source>
        <dbReference type="ARBA" id="ARBA00022692"/>
    </source>
</evidence>
<dbReference type="eggNOG" id="COG0840">
    <property type="taxonomic scope" value="Bacteria"/>
</dbReference>
<dbReference type="Pfam" id="PF17202">
    <property type="entry name" value="sCache_3_3"/>
    <property type="match status" value="1"/>
</dbReference>
<reference evidence="12 13" key="1">
    <citation type="submission" date="2011-10" db="EMBL/GenBank/DDBJ databases">
        <title>Whole genome sequence of Selenomonas ruminantium subsp. lactilytica TAM6421.</title>
        <authorList>
            <person name="Oguchi A."/>
            <person name="Ankai A."/>
            <person name="Kaneko J."/>
            <person name="Yamada-Narita S."/>
            <person name="Fukui S."/>
            <person name="Takahashi M."/>
            <person name="Onodera T."/>
            <person name="Kojima S."/>
            <person name="Fushimi T."/>
            <person name="Abe N."/>
            <person name="Kamio Y."/>
            <person name="Yamazaki S."/>
            <person name="Fujita N."/>
        </authorList>
    </citation>
    <scope>NUCLEOTIDE SEQUENCE [LARGE SCALE GENOMIC DNA]</scope>
    <source>
        <strain evidence="13">NBRC 103574 / TAM6421</strain>
    </source>
</reference>
<dbReference type="PANTHER" id="PTHR32089:SF112">
    <property type="entry name" value="LYSOZYME-LIKE PROTEIN-RELATED"/>
    <property type="match status" value="1"/>
</dbReference>
<dbReference type="RefSeq" id="WP_014424055.1">
    <property type="nucleotide sequence ID" value="NC_017068.1"/>
</dbReference>
<evidence type="ECO:0000259" key="10">
    <source>
        <dbReference type="PROSITE" id="PS50111"/>
    </source>
</evidence>
<organism evidence="12 13">
    <name type="scientific">Selenomonas ruminantium subsp. lactilytica (strain NBRC 103574 / TAM6421)</name>
    <dbReference type="NCBI Taxonomy" id="927704"/>
    <lineage>
        <taxon>Bacteria</taxon>
        <taxon>Bacillati</taxon>
        <taxon>Bacillota</taxon>
        <taxon>Negativicutes</taxon>
        <taxon>Selenomonadales</taxon>
        <taxon>Selenomonadaceae</taxon>
        <taxon>Selenomonas</taxon>
    </lineage>
</organism>
<keyword evidence="6 8" id="KW-0807">Transducer</keyword>
<evidence type="ECO:0000259" key="11">
    <source>
        <dbReference type="PROSITE" id="PS50885"/>
    </source>
</evidence>
<evidence type="ECO:0000256" key="2">
    <source>
        <dbReference type="ARBA" id="ARBA00022475"/>
    </source>
</evidence>
<dbReference type="InterPro" id="IPR003660">
    <property type="entry name" value="HAMP_dom"/>
</dbReference>
<evidence type="ECO:0000256" key="6">
    <source>
        <dbReference type="ARBA" id="ARBA00023224"/>
    </source>
</evidence>
<dbReference type="SUPFAM" id="SSF103190">
    <property type="entry name" value="Sensory domain-like"/>
    <property type="match status" value="1"/>
</dbReference>
<comment type="similarity">
    <text evidence="7">Belongs to the methyl-accepting chemotaxis (MCP) protein family.</text>
</comment>
<dbReference type="OrthoDB" id="9814363at2"/>
<dbReference type="Proteomes" id="UP000007887">
    <property type="component" value="Chromosome"/>
</dbReference>
<dbReference type="SMART" id="SM00283">
    <property type="entry name" value="MA"/>
    <property type="match status" value="1"/>
</dbReference>
<accession>I0GPD1</accession>
<dbReference type="InterPro" id="IPR004089">
    <property type="entry name" value="MCPsignal_dom"/>
</dbReference>
<dbReference type="PATRIC" id="fig|927704.6.peg.934"/>
<dbReference type="CDD" id="cd11386">
    <property type="entry name" value="MCP_signal"/>
    <property type="match status" value="1"/>
</dbReference>
<dbReference type="PROSITE" id="PS50885">
    <property type="entry name" value="HAMP"/>
    <property type="match status" value="1"/>
</dbReference>